<evidence type="ECO:0000256" key="5">
    <source>
        <dbReference type="ARBA" id="ARBA00022884"/>
    </source>
</evidence>
<evidence type="ECO:0000256" key="1">
    <source>
        <dbReference type="ARBA" id="ARBA00004604"/>
    </source>
</evidence>
<keyword evidence="6" id="KW-0539">Nucleus</keyword>
<dbReference type="GO" id="GO:0006364">
    <property type="term" value="P:rRNA processing"/>
    <property type="evidence" value="ECO:0007669"/>
    <property type="project" value="UniProtKB-KW"/>
</dbReference>
<evidence type="ECO:0000313" key="13">
    <source>
        <dbReference type="Proteomes" id="UP000327085"/>
    </source>
</evidence>
<gene>
    <name evidence="12" type="ORF">ALMOND_2B022475</name>
</gene>
<evidence type="ECO:0000259" key="10">
    <source>
        <dbReference type="Pfam" id="PF17903"/>
    </source>
</evidence>
<dbReference type="InterPro" id="IPR048548">
    <property type="entry name" value="KRR1-like_KH2"/>
</dbReference>
<dbReference type="InterPro" id="IPR024166">
    <property type="entry name" value="rRNA_assembly_KRR1"/>
</dbReference>
<protein>
    <recommendedName>
        <fullName evidence="8">KRR-R motif-containing protein 1</fullName>
    </recommendedName>
</protein>
<organism evidence="12 13">
    <name type="scientific">Prunus dulcis</name>
    <name type="common">Almond</name>
    <name type="synonym">Amygdalus dulcis</name>
    <dbReference type="NCBI Taxonomy" id="3755"/>
    <lineage>
        <taxon>Eukaryota</taxon>
        <taxon>Viridiplantae</taxon>
        <taxon>Streptophyta</taxon>
        <taxon>Embryophyta</taxon>
        <taxon>Tracheophyta</taxon>
        <taxon>Spermatophyta</taxon>
        <taxon>Magnoliopsida</taxon>
        <taxon>eudicotyledons</taxon>
        <taxon>Gunneridae</taxon>
        <taxon>Pentapetalae</taxon>
        <taxon>rosids</taxon>
        <taxon>fabids</taxon>
        <taxon>Rosales</taxon>
        <taxon>Rosaceae</taxon>
        <taxon>Amygdaloideae</taxon>
        <taxon>Amygdaleae</taxon>
        <taxon>Prunus</taxon>
    </lineage>
</organism>
<proteinExistence type="inferred from homology"/>
<evidence type="ECO:0000256" key="7">
    <source>
        <dbReference type="ARBA" id="ARBA00023274"/>
    </source>
</evidence>
<dbReference type="Pfam" id="PF17903">
    <property type="entry name" value="KH_KRR1_1st"/>
    <property type="match status" value="1"/>
</dbReference>
<dbReference type="Gene3D" id="3.30.1370.10">
    <property type="entry name" value="K Homology domain, type 1"/>
    <property type="match status" value="2"/>
</dbReference>
<evidence type="ECO:0000256" key="2">
    <source>
        <dbReference type="ARBA" id="ARBA00009344"/>
    </source>
</evidence>
<sequence>MNNKVNGVEDPSVNHMEMDKSGPPASNEDSPIDYSILLMPFRRRSTTDLQEAWPVLESSLEEYGISCELDMDQFFITFTTTRAKDPYAILNSRYLIRLLAAEVPPRQALKVMYGMPCYLIYTGYHLGGLCSKFGIKTDKYVSRKKLLMTLPIQELEKLTGCSIYLRPNNDMVAAMGPIKGLKLVRSIVEDCIVHNMPPAHRVKRLANYVQAIKGVEALRL</sequence>
<keyword evidence="3" id="KW-0690">Ribosome biogenesis</keyword>
<evidence type="ECO:0000259" key="11">
    <source>
        <dbReference type="Pfam" id="PF21800"/>
    </source>
</evidence>
<keyword evidence="7" id="KW-0687">Ribonucleoprotein</keyword>
<keyword evidence="5" id="KW-0694">RNA-binding</keyword>
<feature type="region of interest" description="Disordered" evidence="9">
    <location>
        <begin position="1"/>
        <end position="29"/>
    </location>
</feature>
<dbReference type="EMBL" id="CABIKO010000006">
    <property type="protein sequence ID" value="VVA12999.1"/>
    <property type="molecule type" value="Genomic_DNA"/>
</dbReference>
<dbReference type="Gramene" id="VVA12999">
    <property type="protein sequence ID" value="VVA12999"/>
    <property type="gene ID" value="Prudul26B022475"/>
</dbReference>
<evidence type="ECO:0000256" key="9">
    <source>
        <dbReference type="SAM" id="MobiDB-lite"/>
    </source>
</evidence>
<dbReference type="InterPro" id="IPR041174">
    <property type="entry name" value="KRR1-like_KH1"/>
</dbReference>
<evidence type="ECO:0000256" key="6">
    <source>
        <dbReference type="ARBA" id="ARBA00023242"/>
    </source>
</evidence>
<feature type="domain" description="KRR1 small subunit processome component second KH" evidence="11">
    <location>
        <begin position="139"/>
        <end position="205"/>
    </location>
</feature>
<dbReference type="OMA" id="VEDCIAY"/>
<name>A0A5E4EDI3_PRUDU</name>
<dbReference type="AlphaFoldDB" id="A0A5E4EDI3"/>
<dbReference type="Proteomes" id="UP000327085">
    <property type="component" value="Chromosome 6"/>
</dbReference>
<dbReference type="Pfam" id="PF21800">
    <property type="entry name" value="KH_KRR1_2nd"/>
    <property type="match status" value="1"/>
</dbReference>
<dbReference type="GO" id="GO:0032040">
    <property type="term" value="C:small-subunit processome"/>
    <property type="evidence" value="ECO:0007669"/>
    <property type="project" value="TreeGrafter"/>
</dbReference>
<dbReference type="GO" id="GO:0003723">
    <property type="term" value="F:RNA binding"/>
    <property type="evidence" value="ECO:0007669"/>
    <property type="project" value="UniProtKB-KW"/>
</dbReference>
<accession>A0A5E4EDI3</accession>
<dbReference type="PANTHER" id="PTHR12581:SF0">
    <property type="entry name" value="KRR1 SMALL SUBUNIT PROCESSOME COMPONENT HOMOLOG"/>
    <property type="match status" value="1"/>
</dbReference>
<dbReference type="InParanoid" id="A0A5E4EDI3"/>
<evidence type="ECO:0000256" key="8">
    <source>
        <dbReference type="ARBA" id="ARBA00032993"/>
    </source>
</evidence>
<comment type="similarity">
    <text evidence="2">Belongs to the KRR1 family.</text>
</comment>
<reference evidence="13" key="1">
    <citation type="journal article" date="2020" name="Plant J.">
        <title>Transposons played a major role in the diversification between the closely related almond and peach genomes: results from the almond genome sequence.</title>
        <authorList>
            <person name="Alioto T."/>
            <person name="Alexiou K.G."/>
            <person name="Bardil A."/>
            <person name="Barteri F."/>
            <person name="Castanera R."/>
            <person name="Cruz F."/>
            <person name="Dhingra A."/>
            <person name="Duval H."/>
            <person name="Fernandez I Marti A."/>
            <person name="Frias L."/>
            <person name="Galan B."/>
            <person name="Garcia J.L."/>
            <person name="Howad W."/>
            <person name="Gomez-Garrido J."/>
            <person name="Gut M."/>
            <person name="Julca I."/>
            <person name="Morata J."/>
            <person name="Puigdomenech P."/>
            <person name="Ribeca P."/>
            <person name="Rubio Cabetas M.J."/>
            <person name="Vlasova A."/>
            <person name="Wirthensohn M."/>
            <person name="Garcia-Mas J."/>
            <person name="Gabaldon T."/>
            <person name="Casacuberta J.M."/>
            <person name="Arus P."/>
        </authorList>
    </citation>
    <scope>NUCLEOTIDE SEQUENCE [LARGE SCALE GENOMIC DNA]</scope>
    <source>
        <strain evidence="13">cv. Texas</strain>
    </source>
</reference>
<comment type="subcellular location">
    <subcellularLocation>
        <location evidence="1">Nucleus</location>
        <location evidence="1">Nucleolus</location>
    </subcellularLocation>
</comment>
<dbReference type="SUPFAM" id="SSF54791">
    <property type="entry name" value="Eukaryotic type KH-domain (KH-domain type I)"/>
    <property type="match status" value="1"/>
</dbReference>
<feature type="domain" description="KRR1 small subunit processome component first KH" evidence="10">
    <location>
        <begin position="47"/>
        <end position="112"/>
    </location>
</feature>
<evidence type="ECO:0000256" key="3">
    <source>
        <dbReference type="ARBA" id="ARBA00022517"/>
    </source>
</evidence>
<evidence type="ECO:0000256" key="4">
    <source>
        <dbReference type="ARBA" id="ARBA00022552"/>
    </source>
</evidence>
<keyword evidence="4" id="KW-0698">rRNA processing</keyword>
<evidence type="ECO:0000313" key="12">
    <source>
        <dbReference type="EMBL" id="VVA12999.1"/>
    </source>
</evidence>
<dbReference type="InterPro" id="IPR036612">
    <property type="entry name" value="KH_dom_type_1_sf"/>
</dbReference>
<dbReference type="PANTHER" id="PTHR12581">
    <property type="entry name" value="HIV-1 REV BINDING PROTEIN 2, 3"/>
    <property type="match status" value="1"/>
</dbReference>